<reference evidence="4" key="1">
    <citation type="submission" date="2016-10" db="EMBL/GenBank/DDBJ databases">
        <authorList>
            <person name="Varghese N."/>
            <person name="Submissions S."/>
        </authorList>
    </citation>
    <scope>NUCLEOTIDE SEQUENCE [LARGE SCALE GENOMIC DNA]</scope>
    <source>
        <strain evidence="4">UNC178MFTsu3.1</strain>
    </source>
</reference>
<dbReference type="EMBL" id="FONH01000002">
    <property type="protein sequence ID" value="SFE38309.1"/>
    <property type="molecule type" value="Genomic_DNA"/>
</dbReference>
<dbReference type="Gene3D" id="3.10.310.30">
    <property type="match status" value="1"/>
</dbReference>
<dbReference type="GO" id="GO:0003676">
    <property type="term" value="F:nucleic acid binding"/>
    <property type="evidence" value="ECO:0007669"/>
    <property type="project" value="InterPro"/>
</dbReference>
<sequence length="492" mass="53752">MSNHLPPLCIYHGNCLDGFGAAWVVRQANPDAECIPARYGAPAPYVAGRTVYIVDFSYPRDVLLAMAAKAHRVVIIDHHKSAAEQLIDLPANVLTVFSMEQSGCMLAWKHFFPDQCAPPLLVHIQDQDLWQFEMPLTKTLMAALMSHPYDFMLWDRLMQDPVHMLAKDGEAILRKHRKDLAELLPNAQRMTIGGHDVPAINLPYQYASDAGEALSQGEPFAAVYIDEPDGRRFSLRSSKAGMDVAAIASQYGGGGHEHAAGFKVTRDHYLVTGMSQDAPPGWKVVPLEPMPEIIGAAAAAAWPVPSAKDMELARKAALIVLHSMMAPAEGASLDACAAAIATMAPAYRAMVAAAPTLAGQHSFQWRVSEWMRQCFIPSLYSDMTERGDRLLEEVLELLQAHGYDRSRVATLVDYVFGRPIGDPAQEVGGVMVTLAGFCWIAGLNMHAAGETELARISQPEVMRKIQRKQQAKNALHFDTPLPGDASDKVGVP</sequence>
<dbReference type="PANTHER" id="PTHR46922">
    <property type="entry name" value="DHHA1 DOMAIN PROTEIN"/>
    <property type="match status" value="1"/>
</dbReference>
<protein>
    <recommendedName>
        <fullName evidence="2">DHHA1 domain-containing protein</fullName>
    </recommendedName>
</protein>
<dbReference type="InterPro" id="IPR003156">
    <property type="entry name" value="DHHA1_dom"/>
</dbReference>
<accession>A0A1I2A3B8</accession>
<dbReference type="PANTHER" id="PTHR46922:SF4">
    <property type="entry name" value="DHHA1 DOMAIN PROTEIN"/>
    <property type="match status" value="1"/>
</dbReference>
<dbReference type="SUPFAM" id="SSF64182">
    <property type="entry name" value="DHH phosphoesterases"/>
    <property type="match status" value="1"/>
</dbReference>
<dbReference type="RefSeq" id="WP_177218782.1">
    <property type="nucleotide sequence ID" value="NZ_FONH01000002.1"/>
</dbReference>
<dbReference type="InterPro" id="IPR038763">
    <property type="entry name" value="DHH_sf"/>
</dbReference>
<dbReference type="Proteomes" id="UP000199477">
    <property type="component" value="Unassembled WGS sequence"/>
</dbReference>
<organism evidence="3 4">
    <name type="scientific">Dyella marensis</name>
    <dbReference type="NCBI Taxonomy" id="500610"/>
    <lineage>
        <taxon>Bacteria</taxon>
        <taxon>Pseudomonadati</taxon>
        <taxon>Pseudomonadota</taxon>
        <taxon>Gammaproteobacteria</taxon>
        <taxon>Lysobacterales</taxon>
        <taxon>Rhodanobacteraceae</taxon>
        <taxon>Dyella</taxon>
    </lineage>
</organism>
<dbReference type="Pfam" id="PF02272">
    <property type="entry name" value="DHHA1"/>
    <property type="match status" value="1"/>
</dbReference>
<dbReference type="AlphaFoldDB" id="A0A1I2A3B8"/>
<evidence type="ECO:0000313" key="4">
    <source>
        <dbReference type="Proteomes" id="UP000199477"/>
    </source>
</evidence>
<evidence type="ECO:0000313" key="3">
    <source>
        <dbReference type="EMBL" id="SFE38309.1"/>
    </source>
</evidence>
<dbReference type="STRING" id="500610.SAMN02799615_00906"/>
<proteinExistence type="predicted"/>
<feature type="domain" description="DHHA1" evidence="2">
    <location>
        <begin position="216"/>
        <end position="265"/>
    </location>
</feature>
<name>A0A1I2A3B8_9GAMM</name>
<evidence type="ECO:0000259" key="2">
    <source>
        <dbReference type="Pfam" id="PF02272"/>
    </source>
</evidence>
<keyword evidence="4" id="KW-1185">Reference proteome</keyword>
<feature type="region of interest" description="Disordered" evidence="1">
    <location>
        <begin position="469"/>
        <end position="492"/>
    </location>
</feature>
<gene>
    <name evidence="3" type="ORF">SAMN02799615_00906</name>
</gene>
<evidence type="ECO:0000256" key="1">
    <source>
        <dbReference type="SAM" id="MobiDB-lite"/>
    </source>
</evidence>